<keyword evidence="1" id="KW-0812">Transmembrane</keyword>
<evidence type="ECO:0000256" key="1">
    <source>
        <dbReference type="SAM" id="Phobius"/>
    </source>
</evidence>
<sequence length="94" mass="9693">MFGIITLAVAAAATFFGYTQSRRFVRNRLRFVDKVHSGGIPALAGFAAMAVAMPVTAILPLVGFGTALLFGIGVGTGVAAGRSDIRHRRVGSGS</sequence>
<accession>A0A6J4K3Y4</accession>
<evidence type="ECO:0000313" key="2">
    <source>
        <dbReference type="EMBL" id="CAA9294600.1"/>
    </source>
</evidence>
<keyword evidence="1" id="KW-1133">Transmembrane helix</keyword>
<protein>
    <submittedName>
        <fullName evidence="2">Uncharacterized protein</fullName>
    </submittedName>
</protein>
<dbReference type="EMBL" id="CADCTW010000001">
    <property type="protein sequence ID" value="CAA9294600.1"/>
    <property type="molecule type" value="Genomic_DNA"/>
</dbReference>
<organism evidence="2">
    <name type="scientific">uncultured Gemmatimonadota bacterium</name>
    <dbReference type="NCBI Taxonomy" id="203437"/>
    <lineage>
        <taxon>Bacteria</taxon>
        <taxon>Pseudomonadati</taxon>
        <taxon>Gemmatimonadota</taxon>
        <taxon>environmental samples</taxon>
    </lineage>
</organism>
<dbReference type="AlphaFoldDB" id="A0A6J4K3Y4"/>
<reference evidence="2" key="1">
    <citation type="submission" date="2020-02" db="EMBL/GenBank/DDBJ databases">
        <authorList>
            <person name="Meier V. D."/>
        </authorList>
    </citation>
    <scope>NUCLEOTIDE SEQUENCE</scope>
    <source>
        <strain evidence="2">AVDCRST_MAG68</strain>
    </source>
</reference>
<proteinExistence type="predicted"/>
<keyword evidence="1" id="KW-0472">Membrane</keyword>
<gene>
    <name evidence="2" type="ORF">AVDCRST_MAG68-1738</name>
</gene>
<name>A0A6J4K3Y4_9BACT</name>
<feature type="transmembrane region" description="Helical" evidence="1">
    <location>
        <begin position="45"/>
        <end position="78"/>
    </location>
</feature>